<dbReference type="Proteomes" id="UP000514533">
    <property type="component" value="Chromosome"/>
</dbReference>
<dbReference type="Proteomes" id="UP000324120">
    <property type="component" value="Unassembled WGS sequence"/>
</dbReference>
<evidence type="ECO:0000313" key="5">
    <source>
        <dbReference type="Proteomes" id="UP000324120"/>
    </source>
</evidence>
<dbReference type="EMBL" id="CP055981">
    <property type="protein sequence ID" value="QMS41063.1"/>
    <property type="molecule type" value="Genomic_DNA"/>
</dbReference>
<proteinExistence type="predicted"/>
<reference evidence="4 5" key="3">
    <citation type="submission" date="2019-06" db="EMBL/GenBank/DDBJ databases">
        <title>The presence and diversity of blaCTX-M among Escherichia coli from urban wastewater and feedlot cattle, in Alberta, Canada.</title>
        <authorList>
            <person name="Cormier A.C."/>
            <person name="Chalmer G."/>
            <person name="Cook S.R."/>
            <person name="Zaheer R."/>
            <person name="Hannon S.J."/>
            <person name="Booker C.W."/>
            <person name="Read R."/>
            <person name="Gow S.P."/>
            <person name="Mcallister T.A."/>
            <person name="Boerlin P."/>
        </authorList>
    </citation>
    <scope>NUCLEOTIDE SEQUENCE [LARGE SCALE GENOMIC DNA]</scope>
    <source>
        <strain evidence="4 5">347</strain>
    </source>
</reference>
<protein>
    <submittedName>
        <fullName evidence="3">Methyltransferase</fullName>
    </submittedName>
</protein>
<reference evidence="3 6" key="2">
    <citation type="submission" date="2018-09" db="EMBL/GenBank/DDBJ databases">
        <title>Persistent metagenomic signatures of early life antibiotic treatment in the infant gut microbiota and resistome.</title>
        <authorList>
            <person name="Gasparrini A.J."/>
        </authorList>
    </citation>
    <scope>NUCLEOTIDE SEQUENCE [LARGE SCALE GENOMIC DNA]</scope>
    <source>
        <strain evidence="3 6">T0181B.E-10</strain>
    </source>
</reference>
<dbReference type="EMBL" id="VHKY01000005">
    <property type="protein sequence ID" value="TZE49279.1"/>
    <property type="molecule type" value="Genomic_DNA"/>
</dbReference>
<evidence type="ECO:0000313" key="1">
    <source>
        <dbReference type="EMBL" id="HAG5773130.1"/>
    </source>
</evidence>
<dbReference type="AlphaFoldDB" id="A0A2S5UDG1"/>
<organism evidence="3 6">
    <name type="scientific">Escherichia coli</name>
    <dbReference type="NCBI Taxonomy" id="562"/>
    <lineage>
        <taxon>Bacteria</taxon>
        <taxon>Pseudomonadati</taxon>
        <taxon>Pseudomonadota</taxon>
        <taxon>Gammaproteobacteria</taxon>
        <taxon>Enterobacterales</taxon>
        <taxon>Enterobacteriaceae</taxon>
        <taxon>Escherichia</taxon>
    </lineage>
</organism>
<reference evidence="1" key="1">
    <citation type="journal article" date="2018" name="Genome Biol.">
        <title>SKESA: strategic k-mer extension for scrupulous assemblies.</title>
        <authorList>
            <person name="Souvorov A."/>
            <person name="Agarwala R."/>
            <person name="Lipman D.J."/>
        </authorList>
    </citation>
    <scope>NUCLEOTIDE SEQUENCE [LARGE SCALE GENOMIC DNA]</scope>
    <source>
        <strain evidence="1">1839</strain>
    </source>
</reference>
<evidence type="ECO:0000313" key="2">
    <source>
        <dbReference type="EMBL" id="QMS41063.1"/>
    </source>
</evidence>
<dbReference type="EMBL" id="QYOH01000007">
    <property type="protein sequence ID" value="TXU36367.1"/>
    <property type="molecule type" value="Genomic_DNA"/>
</dbReference>
<sequence>MSTSATILDMCCGSRMLWFDKNDEWSIFSDIRKEEHSLCDGRHPIINPDIIADFRALPWLSALHQKQTLPDLDICFR</sequence>
<evidence type="ECO:0000313" key="6">
    <source>
        <dbReference type="Proteomes" id="UP000460654"/>
    </source>
</evidence>
<dbReference type="EMBL" id="DAAYTU010000071">
    <property type="protein sequence ID" value="HAG5773130.1"/>
    <property type="molecule type" value="Genomic_DNA"/>
</dbReference>
<keyword evidence="3" id="KW-0489">Methyltransferase</keyword>
<accession>A0A2S5UDG1</accession>
<reference evidence="2 7" key="5">
    <citation type="submission" date="2020-06" db="EMBL/GenBank/DDBJ databases">
        <title>REHAB project genomes.</title>
        <authorList>
            <person name="Shaw L.P."/>
        </authorList>
    </citation>
    <scope>NUCLEOTIDE SEQUENCE [LARGE SCALE GENOMIC DNA]</scope>
    <source>
        <strain evidence="2 7">RHB01-C20</strain>
    </source>
</reference>
<evidence type="ECO:0000313" key="4">
    <source>
        <dbReference type="EMBL" id="TZE49279.1"/>
    </source>
</evidence>
<gene>
    <name evidence="3" type="ORF">D4N09_10080</name>
    <name evidence="4" type="ORF">FKO60_10770</name>
    <name evidence="1" type="ORF">GGB84_004934</name>
    <name evidence="2" type="ORF">HVV39_25265</name>
</gene>
<evidence type="ECO:0000313" key="3">
    <source>
        <dbReference type="EMBL" id="TXU36367.1"/>
    </source>
</evidence>
<keyword evidence="1" id="KW-0808">Transferase</keyword>
<dbReference type="GO" id="GO:0008168">
    <property type="term" value="F:methyltransferase activity"/>
    <property type="evidence" value="ECO:0007669"/>
    <property type="project" value="UniProtKB-KW"/>
</dbReference>
<dbReference type="Proteomes" id="UP000460654">
    <property type="component" value="Unassembled WGS sequence"/>
</dbReference>
<evidence type="ECO:0000313" key="7">
    <source>
        <dbReference type="Proteomes" id="UP000514533"/>
    </source>
</evidence>
<name>A0A2S5UDG1_ECOLX</name>
<reference evidence="1" key="4">
    <citation type="submission" date="2020-02" db="EMBL/GenBank/DDBJ databases">
        <authorList>
            <consortium name="NCBI Pathogen Detection Project"/>
        </authorList>
    </citation>
    <scope>NUCLEOTIDE SEQUENCE</scope>
    <source>
        <strain evidence="1">1839</strain>
    </source>
</reference>
<dbReference type="GO" id="GO:0032259">
    <property type="term" value="P:methylation"/>
    <property type="evidence" value="ECO:0007669"/>
    <property type="project" value="UniProtKB-KW"/>
</dbReference>